<dbReference type="InterPro" id="IPR051606">
    <property type="entry name" value="Polyketide_Oxido-like"/>
</dbReference>
<feature type="domain" description="NAD(P)-binding" evidence="2">
    <location>
        <begin position="9"/>
        <end position="198"/>
    </location>
</feature>
<dbReference type="InterPro" id="IPR016040">
    <property type="entry name" value="NAD(P)-bd_dom"/>
</dbReference>
<keyword evidence="4" id="KW-1185">Reference proteome</keyword>
<name>A0A9P1MF58_9PEZI</name>
<dbReference type="Gene3D" id="3.40.50.720">
    <property type="entry name" value="NAD(P)-binding Rossmann-like Domain"/>
    <property type="match status" value="1"/>
</dbReference>
<dbReference type="Proteomes" id="UP000838763">
    <property type="component" value="Unassembled WGS sequence"/>
</dbReference>
<gene>
    <name evidence="3" type="ORF">PPNO1_LOCUS8568</name>
</gene>
<accession>A0A9P1MF58</accession>
<dbReference type="SUPFAM" id="SSF51735">
    <property type="entry name" value="NAD(P)-binding Rossmann-fold domains"/>
    <property type="match status" value="1"/>
</dbReference>
<dbReference type="OrthoDB" id="63935at2759"/>
<evidence type="ECO:0000259" key="2">
    <source>
        <dbReference type="Pfam" id="PF13460"/>
    </source>
</evidence>
<dbReference type="InterPro" id="IPR036291">
    <property type="entry name" value="NAD(P)-bd_dom_sf"/>
</dbReference>
<evidence type="ECO:0000313" key="3">
    <source>
        <dbReference type="EMBL" id="CAI4218997.1"/>
    </source>
</evidence>
<dbReference type="Pfam" id="PF13460">
    <property type="entry name" value="NAD_binding_10"/>
    <property type="match status" value="1"/>
</dbReference>
<sequence>MSKNIAFFGASTGCGLAALRHSLAAGYTCTALCRNPGRLTTALSATESTPAVPQDKLRVVQGNAHSVEDVARCLAAPGTPTGLVDAVVFSIGGAFQWKSMKIDDPTVCDRGVETLLAAISKLRAEGAGSGSGTGPKVVVVSTTGISEFGRDIPLAMIPLYAALRSPHADKKKMEERIRTSGEAWTAVRPSLLVEEGEDEKGEKAEKEIRVGEYLGKAVTITY</sequence>
<dbReference type="AlphaFoldDB" id="A0A9P1MF58"/>
<protein>
    <recommendedName>
        <fullName evidence="2">NAD(P)-binding domain-containing protein</fullName>
    </recommendedName>
</protein>
<evidence type="ECO:0000256" key="1">
    <source>
        <dbReference type="ARBA" id="ARBA00038376"/>
    </source>
</evidence>
<dbReference type="PANTHER" id="PTHR43355:SF2">
    <property type="entry name" value="FLAVIN REDUCTASE (NADPH)"/>
    <property type="match status" value="1"/>
</dbReference>
<reference evidence="3" key="1">
    <citation type="submission" date="2022-11" db="EMBL/GenBank/DDBJ databases">
        <authorList>
            <person name="Scott C."/>
            <person name="Bruce N."/>
        </authorList>
    </citation>
    <scope>NUCLEOTIDE SEQUENCE</scope>
</reference>
<proteinExistence type="inferred from homology"/>
<comment type="caution">
    <text evidence="3">The sequence shown here is derived from an EMBL/GenBank/DDBJ whole genome shotgun (WGS) entry which is preliminary data.</text>
</comment>
<dbReference type="PANTHER" id="PTHR43355">
    <property type="entry name" value="FLAVIN REDUCTASE (NADPH)"/>
    <property type="match status" value="1"/>
</dbReference>
<comment type="similarity">
    <text evidence="1">Belongs to the avfA family.</text>
</comment>
<evidence type="ECO:0000313" key="4">
    <source>
        <dbReference type="Proteomes" id="UP000838763"/>
    </source>
</evidence>
<dbReference type="GO" id="GO:0004074">
    <property type="term" value="F:biliverdin reductase [NAD(P)H] activity"/>
    <property type="evidence" value="ECO:0007669"/>
    <property type="project" value="TreeGrafter"/>
</dbReference>
<dbReference type="GO" id="GO:0042602">
    <property type="term" value="F:riboflavin reductase (NADPH) activity"/>
    <property type="evidence" value="ECO:0007669"/>
    <property type="project" value="TreeGrafter"/>
</dbReference>
<dbReference type="EMBL" id="CALLCH030000019">
    <property type="protein sequence ID" value="CAI4218997.1"/>
    <property type="molecule type" value="Genomic_DNA"/>
</dbReference>
<organism evidence="3 4">
    <name type="scientific">Parascedosporium putredinis</name>
    <dbReference type="NCBI Taxonomy" id="1442378"/>
    <lineage>
        <taxon>Eukaryota</taxon>
        <taxon>Fungi</taxon>
        <taxon>Dikarya</taxon>
        <taxon>Ascomycota</taxon>
        <taxon>Pezizomycotina</taxon>
        <taxon>Sordariomycetes</taxon>
        <taxon>Hypocreomycetidae</taxon>
        <taxon>Microascales</taxon>
        <taxon>Microascaceae</taxon>
        <taxon>Parascedosporium</taxon>
    </lineage>
</organism>